<feature type="compositionally biased region" description="Pro residues" evidence="5">
    <location>
        <begin position="367"/>
        <end position="379"/>
    </location>
</feature>
<evidence type="ECO:0000313" key="9">
    <source>
        <dbReference type="Proteomes" id="UP000017052"/>
    </source>
</evidence>
<accession>U2S0E5</accession>
<sequence>MPGPLDPRLVRRAKATRFFLVAVALVGVATALLVLAQARLLSDGVARVVDTGAMDGIGPVAAGLLAVLAARAGLNWLSQLFAHRACSAVKSQLRTDVMRARLALPDDASTPSGTLITLVTQGLDALDGYYSKYLPQLMMAVSVPLVIGVAILTQDLRSALMIAATIPLIPVFMALIGIATQRQVDRRFAQQARLSNHFADLVAGLPTLQVFGRARAQLEGLRITERAHRTETMRTLRLAFLSSFVLELISTLSVALVAVSMGMRVVDARFDLRTSLFVLILTPEVYLPIRQVGVHFHDSADGTAAAAKAFEVIERAEAGRIGGTAPAPTPGGCRWSSTSCRSPTRAPTAPPSPRSAAGSSRAGCWPWPAPPAAASPPPSASSWASGPPPAAASSSAVSTWRASTPTSGGPASPTSPRTRPCRAGRSPTTSASASRRPTTPGCATPSTAPEGRRWPSTASWPTRARASAPASAAGSPWPAPCCASSWAGRASSCSTSRRPVSTSPPRPAPSRPSAPAAPRPSSSRTARRCWRWPTGSSRSSRRGPSRSRTPAPATGSRAPAAGTPSPTPPTG</sequence>
<keyword evidence="4 6" id="KW-0472">Membrane</keyword>
<evidence type="ECO:0000259" key="7">
    <source>
        <dbReference type="PROSITE" id="PS50929"/>
    </source>
</evidence>
<feature type="compositionally biased region" description="Pro residues" evidence="5">
    <location>
        <begin position="502"/>
        <end position="518"/>
    </location>
</feature>
<evidence type="ECO:0000256" key="2">
    <source>
        <dbReference type="ARBA" id="ARBA00022692"/>
    </source>
</evidence>
<name>U2S0E5_9ACTN</name>
<evidence type="ECO:0000313" key="8">
    <source>
        <dbReference type="EMBL" id="ERK56307.1"/>
    </source>
</evidence>
<feature type="domain" description="ABC transmembrane type-1" evidence="7">
    <location>
        <begin position="21"/>
        <end position="301"/>
    </location>
</feature>
<evidence type="ECO:0000256" key="1">
    <source>
        <dbReference type="ARBA" id="ARBA00004651"/>
    </source>
</evidence>
<feature type="transmembrane region" description="Helical" evidence="6">
    <location>
        <begin position="56"/>
        <end position="74"/>
    </location>
</feature>
<evidence type="ECO:0000256" key="5">
    <source>
        <dbReference type="SAM" id="MobiDB-lite"/>
    </source>
</evidence>
<dbReference type="Gene3D" id="1.20.1560.10">
    <property type="entry name" value="ABC transporter type 1, transmembrane domain"/>
    <property type="match status" value="1"/>
</dbReference>
<feature type="transmembrane region" description="Helical" evidence="6">
    <location>
        <begin position="238"/>
        <end position="263"/>
    </location>
</feature>
<comment type="caution">
    <text evidence="8">The sequence shown here is derived from an EMBL/GenBank/DDBJ whole genome shotgun (WGS) entry which is preliminary data.</text>
</comment>
<dbReference type="PROSITE" id="PS50929">
    <property type="entry name" value="ABC_TM1F"/>
    <property type="match status" value="1"/>
</dbReference>
<dbReference type="PANTHER" id="PTHR24221:SF590">
    <property type="entry name" value="COMPONENT LINKED WITH THE ASSEMBLY OF CYTOCHROME' TRANSPORT TRANSMEMBRANE ATP-BINDING PROTEIN ABC TRANSPORTER CYDD-RELATED"/>
    <property type="match status" value="1"/>
</dbReference>
<dbReference type="GO" id="GO:0140359">
    <property type="term" value="F:ABC-type transporter activity"/>
    <property type="evidence" value="ECO:0007669"/>
    <property type="project" value="InterPro"/>
</dbReference>
<keyword evidence="3 6" id="KW-1133">Transmembrane helix</keyword>
<dbReference type="PANTHER" id="PTHR24221">
    <property type="entry name" value="ATP-BINDING CASSETTE SUB-FAMILY B"/>
    <property type="match status" value="1"/>
</dbReference>
<gene>
    <name evidence="8" type="ORF">HMPREF0682_0611</name>
</gene>
<dbReference type="GO" id="GO:0005524">
    <property type="term" value="F:ATP binding"/>
    <property type="evidence" value="ECO:0007669"/>
    <property type="project" value="InterPro"/>
</dbReference>
<dbReference type="AlphaFoldDB" id="U2S0E5"/>
<evidence type="ECO:0000256" key="3">
    <source>
        <dbReference type="ARBA" id="ARBA00022989"/>
    </source>
</evidence>
<feature type="transmembrane region" description="Helical" evidence="6">
    <location>
        <begin position="18"/>
        <end position="36"/>
    </location>
</feature>
<evidence type="ECO:0000256" key="4">
    <source>
        <dbReference type="ARBA" id="ARBA00023136"/>
    </source>
</evidence>
<feature type="region of interest" description="Disordered" evidence="5">
    <location>
        <begin position="321"/>
        <end position="571"/>
    </location>
</feature>
<dbReference type="InterPro" id="IPR039421">
    <property type="entry name" value="Type_1_exporter"/>
</dbReference>
<dbReference type="SUPFAM" id="SSF90123">
    <property type="entry name" value="ABC transporter transmembrane region"/>
    <property type="match status" value="1"/>
</dbReference>
<dbReference type="Proteomes" id="UP000017052">
    <property type="component" value="Unassembled WGS sequence"/>
</dbReference>
<feature type="compositionally biased region" description="Low complexity" evidence="5">
    <location>
        <begin position="380"/>
        <end position="440"/>
    </location>
</feature>
<dbReference type="GO" id="GO:0005886">
    <property type="term" value="C:plasma membrane"/>
    <property type="evidence" value="ECO:0007669"/>
    <property type="project" value="UniProtKB-SubCell"/>
</dbReference>
<feature type="compositionally biased region" description="Low complexity" evidence="5">
    <location>
        <begin position="546"/>
        <end position="564"/>
    </location>
</feature>
<feature type="transmembrane region" description="Helical" evidence="6">
    <location>
        <begin position="159"/>
        <end position="179"/>
    </location>
</feature>
<feature type="compositionally biased region" description="Low complexity" evidence="5">
    <location>
        <begin position="323"/>
        <end position="332"/>
    </location>
</feature>
<protein>
    <submittedName>
        <fullName evidence="8">ABC transporter transmembrane region</fullName>
    </submittedName>
</protein>
<organism evidence="8 9">
    <name type="scientific">Propionibacterium acidifaciens F0233</name>
    <dbReference type="NCBI Taxonomy" id="553198"/>
    <lineage>
        <taxon>Bacteria</taxon>
        <taxon>Bacillati</taxon>
        <taxon>Actinomycetota</taxon>
        <taxon>Actinomycetes</taxon>
        <taxon>Propionibacteriales</taxon>
        <taxon>Propionibacteriaceae</taxon>
        <taxon>Propionibacterium</taxon>
    </lineage>
</organism>
<keyword evidence="2 6" id="KW-0812">Transmembrane</keyword>
<evidence type="ECO:0000256" key="6">
    <source>
        <dbReference type="SAM" id="Phobius"/>
    </source>
</evidence>
<feature type="transmembrane region" description="Helical" evidence="6">
    <location>
        <begin position="133"/>
        <end position="153"/>
    </location>
</feature>
<reference evidence="8" key="1">
    <citation type="submission" date="2013-08" db="EMBL/GenBank/DDBJ databases">
        <authorList>
            <person name="Durkin A.S."/>
            <person name="Haft D.R."/>
            <person name="McCorrison J."/>
            <person name="Torralba M."/>
            <person name="Gillis M."/>
            <person name="Haft D.H."/>
            <person name="Methe B."/>
            <person name="Sutton G."/>
            <person name="Nelson K.E."/>
        </authorList>
    </citation>
    <scope>NUCLEOTIDE SEQUENCE [LARGE SCALE GENOMIC DNA]</scope>
    <source>
        <strain evidence="8">F0233</strain>
    </source>
</reference>
<comment type="subcellular location">
    <subcellularLocation>
        <location evidence="1">Cell membrane</location>
        <topology evidence="1">Multi-pass membrane protein</topology>
    </subcellularLocation>
</comment>
<dbReference type="CDD" id="cd18584">
    <property type="entry name" value="ABC_6TM_AarD_CydD"/>
    <property type="match status" value="1"/>
</dbReference>
<feature type="compositionally biased region" description="Low complexity" evidence="5">
    <location>
        <begin position="354"/>
        <end position="366"/>
    </location>
</feature>
<keyword evidence="9" id="KW-1185">Reference proteome</keyword>
<dbReference type="InterPro" id="IPR036640">
    <property type="entry name" value="ABC1_TM_sf"/>
</dbReference>
<dbReference type="Pfam" id="PF00664">
    <property type="entry name" value="ABC_membrane"/>
    <property type="match status" value="1"/>
</dbReference>
<dbReference type="InterPro" id="IPR011527">
    <property type="entry name" value="ABC1_TM_dom"/>
</dbReference>
<dbReference type="EMBL" id="ACVN02000158">
    <property type="protein sequence ID" value="ERK56307.1"/>
    <property type="molecule type" value="Genomic_DNA"/>
</dbReference>
<feature type="compositionally biased region" description="Low complexity" evidence="5">
    <location>
        <begin position="456"/>
        <end position="501"/>
    </location>
</feature>
<proteinExistence type="predicted"/>